<name>A0A652KP64_9ACTN</name>
<gene>
    <name evidence="1" type="ORF">EAO74_34995</name>
</gene>
<accession>A0A652KP64</accession>
<proteinExistence type="predicted"/>
<dbReference type="AlphaFoldDB" id="A0A652KP64"/>
<organism evidence="1">
    <name type="scientific">Streptomyces sp. gb1(2016)</name>
    <dbReference type="NCBI Taxonomy" id="1828321"/>
    <lineage>
        <taxon>Bacteria</taxon>
        <taxon>Bacillati</taxon>
        <taxon>Actinomycetota</taxon>
        <taxon>Actinomycetes</taxon>
        <taxon>Kitasatosporales</taxon>
        <taxon>Streptomycetaceae</taxon>
        <taxon>Streptomyces</taxon>
    </lineage>
</organism>
<evidence type="ECO:0000313" key="1">
    <source>
        <dbReference type="EMBL" id="TXS25473.1"/>
    </source>
</evidence>
<comment type="caution">
    <text evidence="1">The sequence shown here is derived from an EMBL/GenBank/DDBJ whole genome shotgun (WGS) entry which is preliminary data.</text>
</comment>
<protein>
    <submittedName>
        <fullName evidence="1">Uncharacterized protein</fullName>
    </submittedName>
</protein>
<sequence>MTVRDLPPVSELTMQQQRGWVCVWCRAALYTGSARDLGEQRHKPADGAAYSWFPRACPDTEACAGREADR</sequence>
<dbReference type="EMBL" id="RDBM01000037">
    <property type="protein sequence ID" value="TXS25473.1"/>
    <property type="molecule type" value="Genomic_DNA"/>
</dbReference>
<reference evidence="1" key="1">
    <citation type="submission" date="2018-10" db="EMBL/GenBank/DDBJ databases">
        <authorList>
            <person name="Hariharan J."/>
            <person name="Choudoir M.J."/>
            <person name="Diebold P."/>
            <person name="Panke-Buisse K."/>
            <person name="Campbell A.N."/>
            <person name="Buckley D.H."/>
        </authorList>
    </citation>
    <scope>NUCLEOTIDE SEQUENCE</scope>
    <source>
        <strain evidence="1">Gb1</strain>
    </source>
</reference>